<dbReference type="Proteomes" id="UP001306508">
    <property type="component" value="Unassembled WGS sequence"/>
</dbReference>
<keyword evidence="4" id="KW-0496">Mitochondrion</keyword>
<dbReference type="SUPFAM" id="SSF52833">
    <property type="entry name" value="Thioredoxin-like"/>
    <property type="match status" value="1"/>
</dbReference>
<name>A0AAN7WK67_9SACH</name>
<evidence type="ECO:0000259" key="7">
    <source>
        <dbReference type="SMART" id="SM00916"/>
    </source>
</evidence>
<dbReference type="PANTHER" id="PTHR21396:SF2">
    <property type="entry name" value="LARGE RIBOSOMAL SUBUNIT PROTEIN ML43"/>
    <property type="match status" value="1"/>
</dbReference>
<evidence type="ECO:0000256" key="5">
    <source>
        <dbReference type="ARBA" id="ARBA00023274"/>
    </source>
</evidence>
<comment type="caution">
    <text evidence="8">The sequence shown here is derived from an EMBL/GenBank/DDBJ whole genome shotgun (WGS) entry which is preliminary data.</text>
</comment>
<dbReference type="Gene3D" id="3.40.30.10">
    <property type="entry name" value="Glutaredoxin"/>
    <property type="match status" value="1"/>
</dbReference>
<keyword evidence="3" id="KW-0689">Ribosomal protein</keyword>
<gene>
    <name evidence="8" type="ORF">RI543_004192</name>
</gene>
<dbReference type="InterPro" id="IPR007741">
    <property type="entry name" value="Ribosomal_mL43/mS25/NADH_DH"/>
</dbReference>
<dbReference type="Pfam" id="PF05047">
    <property type="entry name" value="L51_S25_CI-B8"/>
    <property type="match status" value="1"/>
</dbReference>
<dbReference type="InterPro" id="IPR039927">
    <property type="entry name" value="Ribosomal_mL43"/>
</dbReference>
<keyword evidence="9" id="KW-1185">Reference proteome</keyword>
<comment type="subcellular location">
    <subcellularLocation>
        <location evidence="1">Mitochondrion</location>
    </subcellularLocation>
</comment>
<reference evidence="9" key="1">
    <citation type="submission" date="2023-07" db="EMBL/GenBank/DDBJ databases">
        <title>A draft genome of Kazachstania heterogenica Y-27499.</title>
        <authorList>
            <person name="Donic C."/>
            <person name="Kralova J.S."/>
            <person name="Fidel L."/>
            <person name="Ben-Dor S."/>
            <person name="Jung S."/>
        </authorList>
    </citation>
    <scope>NUCLEOTIDE SEQUENCE [LARGE SCALE GENOMIC DNA]</scope>
    <source>
        <strain evidence="9">Y27499</strain>
    </source>
</reference>
<dbReference type="GO" id="GO:0005762">
    <property type="term" value="C:mitochondrial large ribosomal subunit"/>
    <property type="evidence" value="ECO:0007669"/>
    <property type="project" value="TreeGrafter"/>
</dbReference>
<evidence type="ECO:0000256" key="1">
    <source>
        <dbReference type="ARBA" id="ARBA00004173"/>
    </source>
</evidence>
<dbReference type="SMART" id="SM00916">
    <property type="entry name" value="L51_S25_CI-B8"/>
    <property type="match status" value="1"/>
</dbReference>
<keyword evidence="5" id="KW-0687">Ribonucleoprotein</keyword>
<feature type="domain" description="Ribosomal protein/NADH dehydrogenase" evidence="7">
    <location>
        <begin position="34"/>
        <end position="107"/>
    </location>
</feature>
<dbReference type="EMBL" id="JAWIZZ010000053">
    <property type="protein sequence ID" value="KAK5778525.1"/>
    <property type="molecule type" value="Genomic_DNA"/>
</dbReference>
<dbReference type="InterPro" id="IPR036249">
    <property type="entry name" value="Thioredoxin-like_sf"/>
</dbReference>
<evidence type="ECO:0000256" key="6">
    <source>
        <dbReference type="ARBA" id="ARBA00035188"/>
    </source>
</evidence>
<protein>
    <recommendedName>
        <fullName evidence="6">Large ribosomal subunit protein mL43</fullName>
    </recommendedName>
</protein>
<evidence type="ECO:0000313" key="8">
    <source>
        <dbReference type="EMBL" id="KAK5778525.1"/>
    </source>
</evidence>
<evidence type="ECO:0000256" key="3">
    <source>
        <dbReference type="ARBA" id="ARBA00022980"/>
    </source>
</evidence>
<dbReference type="GO" id="GO:0032543">
    <property type="term" value="P:mitochondrial translation"/>
    <property type="evidence" value="ECO:0007669"/>
    <property type="project" value="InterPro"/>
</dbReference>
<sequence length="142" mass="16299">MVVKGITGRYSIARNGVTDSFIFPCKKISIQYCNWGGSSQGIRNFLVSERLNDLAKRYKHIEFEIVKKSGHPVITGWYTNGRNKPICVRNLEPNEIDKKLKLLIDSSGDILRRWTKNDNIRSLNKSVRGIWSPFHAHDTPKV</sequence>
<dbReference type="PANTHER" id="PTHR21396">
    <property type="entry name" value="39S RIBOSOMAL PROTEIN L43"/>
    <property type="match status" value="1"/>
</dbReference>
<proteinExistence type="inferred from homology"/>
<accession>A0AAN7WK67</accession>
<evidence type="ECO:0000256" key="4">
    <source>
        <dbReference type="ARBA" id="ARBA00023128"/>
    </source>
</evidence>
<comment type="similarity">
    <text evidence="2">Belongs to the mitochondrion-specific ribosomal protein mL43 family.</text>
</comment>
<dbReference type="GO" id="GO:0003735">
    <property type="term" value="F:structural constituent of ribosome"/>
    <property type="evidence" value="ECO:0007669"/>
    <property type="project" value="InterPro"/>
</dbReference>
<organism evidence="8 9">
    <name type="scientific">Arxiozyma heterogenica</name>
    <dbReference type="NCBI Taxonomy" id="278026"/>
    <lineage>
        <taxon>Eukaryota</taxon>
        <taxon>Fungi</taxon>
        <taxon>Dikarya</taxon>
        <taxon>Ascomycota</taxon>
        <taxon>Saccharomycotina</taxon>
        <taxon>Saccharomycetes</taxon>
        <taxon>Saccharomycetales</taxon>
        <taxon>Saccharomycetaceae</taxon>
        <taxon>Arxiozyma</taxon>
    </lineage>
</organism>
<evidence type="ECO:0000256" key="2">
    <source>
        <dbReference type="ARBA" id="ARBA00006073"/>
    </source>
</evidence>
<evidence type="ECO:0000313" key="9">
    <source>
        <dbReference type="Proteomes" id="UP001306508"/>
    </source>
</evidence>
<dbReference type="AlphaFoldDB" id="A0AAN7WK67"/>